<protein>
    <submittedName>
        <fullName evidence="1">PEP-CTERM sorting domain-containing protein</fullName>
    </submittedName>
</protein>
<dbReference type="EMBL" id="JACJRF010000078">
    <property type="protein sequence ID" value="MBD2347169.1"/>
    <property type="molecule type" value="Genomic_DNA"/>
</dbReference>
<evidence type="ECO:0000313" key="1">
    <source>
        <dbReference type="EMBL" id="MBD2347169.1"/>
    </source>
</evidence>
<evidence type="ECO:0000313" key="2">
    <source>
        <dbReference type="Proteomes" id="UP000607281"/>
    </source>
</evidence>
<dbReference type="RefSeq" id="WP_190409574.1">
    <property type="nucleotide sequence ID" value="NZ_JACJRF010000078.1"/>
</dbReference>
<name>A0ABR8CVT5_9NOST</name>
<reference evidence="1 2" key="1">
    <citation type="journal article" date="2020" name="ISME J.">
        <title>Comparative genomics reveals insights into cyanobacterial evolution and habitat adaptation.</title>
        <authorList>
            <person name="Chen M.Y."/>
            <person name="Teng W.K."/>
            <person name="Zhao L."/>
            <person name="Hu C.X."/>
            <person name="Zhou Y.K."/>
            <person name="Han B.P."/>
            <person name="Song L.R."/>
            <person name="Shu W.S."/>
        </authorList>
    </citation>
    <scope>NUCLEOTIDE SEQUENCE [LARGE SCALE GENOMIC DNA]</scope>
    <source>
        <strain evidence="1 2">FACHB-260</strain>
    </source>
</reference>
<organism evidence="1 2">
    <name type="scientific">Anabaena subtropica FACHB-260</name>
    <dbReference type="NCBI Taxonomy" id="2692884"/>
    <lineage>
        <taxon>Bacteria</taxon>
        <taxon>Bacillati</taxon>
        <taxon>Cyanobacteriota</taxon>
        <taxon>Cyanophyceae</taxon>
        <taxon>Nostocales</taxon>
        <taxon>Nostocaceae</taxon>
        <taxon>Anabaena</taxon>
    </lineage>
</organism>
<accession>A0ABR8CVT5</accession>
<gene>
    <name evidence="1" type="ORF">H6G18_24000</name>
</gene>
<keyword evidence="2" id="KW-1185">Reference proteome</keyword>
<dbReference type="Proteomes" id="UP000607281">
    <property type="component" value="Unassembled WGS sequence"/>
</dbReference>
<sequence>MKLFSQVALVAAGFALGVATVDVQSASAAIINYTFTVESPTARGNGSFSFDNANFANQANPMTKVESLFFQFDGDSYVYTEKDDIGYPDFPIVYTTIFSTGQRSLALNYLFNDQANPAISYEIAGEDFTIFPTTSSDGEIISGTVTYSQVPEPTTAISTFVAFSLGLMLNKKAKLIKKLKA</sequence>
<comment type="caution">
    <text evidence="1">The sequence shown here is derived from an EMBL/GenBank/DDBJ whole genome shotgun (WGS) entry which is preliminary data.</text>
</comment>
<proteinExistence type="predicted"/>